<keyword evidence="4" id="KW-1185">Reference proteome</keyword>
<dbReference type="GO" id="GO:0016491">
    <property type="term" value="F:oxidoreductase activity"/>
    <property type="evidence" value="ECO:0007669"/>
    <property type="project" value="UniProtKB-KW"/>
</dbReference>
<organism evidence="3 4">
    <name type="scientific">Achromobacter pestifer</name>
    <dbReference type="NCBI Taxonomy" id="1353889"/>
    <lineage>
        <taxon>Bacteria</taxon>
        <taxon>Pseudomonadati</taxon>
        <taxon>Pseudomonadota</taxon>
        <taxon>Betaproteobacteria</taxon>
        <taxon>Burkholderiales</taxon>
        <taxon>Alcaligenaceae</taxon>
        <taxon>Achromobacter</taxon>
    </lineage>
</organism>
<evidence type="ECO:0000313" key="3">
    <source>
        <dbReference type="EMBL" id="CAB3628312.1"/>
    </source>
</evidence>
<proteinExistence type="inferred from homology"/>
<dbReference type="EMBL" id="CADIJX010000001">
    <property type="protein sequence ID" value="CAB3628312.1"/>
    <property type="molecule type" value="Genomic_DNA"/>
</dbReference>
<accession>A0A6S6YQ23</accession>
<dbReference type="Gene3D" id="3.40.50.1820">
    <property type="entry name" value="alpha/beta hydrolase"/>
    <property type="match status" value="1"/>
</dbReference>
<evidence type="ECO:0000313" key="4">
    <source>
        <dbReference type="Proteomes" id="UP000494108"/>
    </source>
</evidence>
<evidence type="ECO:0000259" key="2">
    <source>
        <dbReference type="Pfam" id="PF00975"/>
    </source>
</evidence>
<feature type="domain" description="Thioesterase" evidence="2">
    <location>
        <begin position="6"/>
        <end position="228"/>
    </location>
</feature>
<keyword evidence="3" id="KW-0560">Oxidoreductase</keyword>
<protein>
    <submittedName>
        <fullName evidence="3">Linear gramicidin dehydrogenase LgrE</fullName>
        <ecNumber evidence="3">1.1.-.-</ecNumber>
    </submittedName>
</protein>
<dbReference type="SUPFAM" id="SSF53474">
    <property type="entry name" value="alpha/beta-Hydrolases"/>
    <property type="match status" value="1"/>
</dbReference>
<name>A0A6S6YQ23_9BURK</name>
<dbReference type="EC" id="1.1.-.-" evidence="3"/>
<dbReference type="AlphaFoldDB" id="A0A6S6YQ23"/>
<comment type="similarity">
    <text evidence="1">Belongs to the thioesterase family.</text>
</comment>
<dbReference type="InterPro" id="IPR012223">
    <property type="entry name" value="TEII"/>
</dbReference>
<dbReference type="PANTHER" id="PTHR11487">
    <property type="entry name" value="THIOESTERASE"/>
    <property type="match status" value="1"/>
</dbReference>
<dbReference type="GO" id="GO:0008610">
    <property type="term" value="P:lipid biosynthetic process"/>
    <property type="evidence" value="ECO:0007669"/>
    <property type="project" value="TreeGrafter"/>
</dbReference>
<dbReference type="InterPro" id="IPR029058">
    <property type="entry name" value="AB_hydrolase_fold"/>
</dbReference>
<dbReference type="RefSeq" id="WP_175173012.1">
    <property type="nucleotide sequence ID" value="NZ_CADIJX010000001.1"/>
</dbReference>
<sequence>MAAPITLLCLPCAGASATMYLRWRRLLPAWVRVEPVELAGRGSRINDPFSAGFEAAVDDICARAQPWVTGRYALYGHSMGALLAYGATRRLRALGMPAPQLLIASGSASPSARDNSRLERMRGRGDLLEDLRRQGGTPQAVFDDEELLALTLAVLEADYALCLDYQHHDEAPLALPVHVMGGRRDDIAPERLRAWQDVARHPVTLDYFDGGHFFIRDSEPAVLAAITAHLGRPLAASEGIRHASLDAA</sequence>
<dbReference type="PANTHER" id="PTHR11487:SF0">
    <property type="entry name" value="S-ACYL FATTY ACID SYNTHASE THIOESTERASE, MEDIUM CHAIN"/>
    <property type="match status" value="1"/>
</dbReference>
<gene>
    <name evidence="3" type="primary">lgrE</name>
    <name evidence="3" type="ORF">LMG3431_00690</name>
</gene>
<reference evidence="3 4" key="1">
    <citation type="submission" date="2020-04" db="EMBL/GenBank/DDBJ databases">
        <authorList>
            <person name="De Canck E."/>
        </authorList>
    </citation>
    <scope>NUCLEOTIDE SEQUENCE [LARGE SCALE GENOMIC DNA]</scope>
    <source>
        <strain evidence="3 4">LMG 3431</strain>
    </source>
</reference>
<dbReference type="Proteomes" id="UP000494108">
    <property type="component" value="Unassembled WGS sequence"/>
</dbReference>
<dbReference type="Pfam" id="PF00975">
    <property type="entry name" value="Thioesterase"/>
    <property type="match status" value="1"/>
</dbReference>
<evidence type="ECO:0000256" key="1">
    <source>
        <dbReference type="ARBA" id="ARBA00007169"/>
    </source>
</evidence>
<dbReference type="InterPro" id="IPR001031">
    <property type="entry name" value="Thioesterase"/>
</dbReference>